<reference evidence="7 8" key="1">
    <citation type="submission" date="2018-11" db="EMBL/GenBank/DDBJ databases">
        <title>Trebonia kvetii gen.nov., sp.nov., a novel acidophilic actinobacterium, and proposal of the new actinobacterial family Treboniaceae fam. nov.</title>
        <authorList>
            <person name="Rapoport D."/>
            <person name="Sagova-Mareckova M."/>
            <person name="Sedlacek I."/>
            <person name="Provaznik J."/>
            <person name="Kralova S."/>
            <person name="Pavlinic D."/>
            <person name="Benes V."/>
            <person name="Kopecky J."/>
        </authorList>
    </citation>
    <scope>NUCLEOTIDE SEQUENCE [LARGE SCALE GENOMIC DNA]</scope>
    <source>
        <strain evidence="7 8">15Tr583</strain>
    </source>
</reference>
<dbReference type="Pfam" id="PF16859">
    <property type="entry name" value="TetR_C_11"/>
    <property type="match status" value="1"/>
</dbReference>
<dbReference type="GO" id="GO:0003700">
    <property type="term" value="F:DNA-binding transcription factor activity"/>
    <property type="evidence" value="ECO:0007669"/>
    <property type="project" value="TreeGrafter"/>
</dbReference>
<evidence type="ECO:0000256" key="1">
    <source>
        <dbReference type="ARBA" id="ARBA00023015"/>
    </source>
</evidence>
<evidence type="ECO:0000256" key="5">
    <source>
        <dbReference type="SAM" id="MobiDB-lite"/>
    </source>
</evidence>
<dbReference type="PRINTS" id="PR00455">
    <property type="entry name" value="HTHTETR"/>
</dbReference>
<dbReference type="SUPFAM" id="SSF48498">
    <property type="entry name" value="Tetracyclin repressor-like, C-terminal domain"/>
    <property type="match status" value="1"/>
</dbReference>
<evidence type="ECO:0000313" key="7">
    <source>
        <dbReference type="EMBL" id="TVZ00901.1"/>
    </source>
</evidence>
<dbReference type="GO" id="GO:0000976">
    <property type="term" value="F:transcription cis-regulatory region binding"/>
    <property type="evidence" value="ECO:0007669"/>
    <property type="project" value="TreeGrafter"/>
</dbReference>
<evidence type="ECO:0000256" key="2">
    <source>
        <dbReference type="ARBA" id="ARBA00023125"/>
    </source>
</evidence>
<dbReference type="InterPro" id="IPR011075">
    <property type="entry name" value="TetR_C"/>
</dbReference>
<dbReference type="OrthoDB" id="9796019at2"/>
<keyword evidence="2 4" id="KW-0238">DNA-binding</keyword>
<dbReference type="PROSITE" id="PS50977">
    <property type="entry name" value="HTH_TETR_2"/>
    <property type="match status" value="1"/>
</dbReference>
<dbReference type="AlphaFoldDB" id="A0A6P2BR25"/>
<protein>
    <submittedName>
        <fullName evidence="7">TetR/AcrR family transcriptional regulator</fullName>
    </submittedName>
</protein>
<feature type="compositionally biased region" description="Basic and acidic residues" evidence="5">
    <location>
        <begin position="36"/>
        <end position="53"/>
    </location>
</feature>
<dbReference type="Proteomes" id="UP000460272">
    <property type="component" value="Unassembled WGS sequence"/>
</dbReference>
<dbReference type="InterPro" id="IPR050109">
    <property type="entry name" value="HTH-type_TetR-like_transc_reg"/>
</dbReference>
<feature type="DNA-binding region" description="H-T-H motif" evidence="4">
    <location>
        <begin position="74"/>
        <end position="93"/>
    </location>
</feature>
<feature type="compositionally biased region" description="Polar residues" evidence="5">
    <location>
        <begin position="21"/>
        <end position="31"/>
    </location>
</feature>
<feature type="domain" description="HTH tetR-type" evidence="6">
    <location>
        <begin position="51"/>
        <end position="111"/>
    </location>
</feature>
<proteinExistence type="predicted"/>
<dbReference type="PANTHER" id="PTHR30055">
    <property type="entry name" value="HTH-TYPE TRANSCRIPTIONAL REGULATOR RUTR"/>
    <property type="match status" value="1"/>
</dbReference>
<accession>A0A6P2BR25</accession>
<dbReference type="InterPro" id="IPR036271">
    <property type="entry name" value="Tet_transcr_reg_TetR-rel_C_sf"/>
</dbReference>
<dbReference type="Gene3D" id="1.10.357.10">
    <property type="entry name" value="Tetracycline Repressor, domain 2"/>
    <property type="match status" value="1"/>
</dbReference>
<name>A0A6P2BR25_9ACTN</name>
<evidence type="ECO:0000256" key="4">
    <source>
        <dbReference type="PROSITE-ProRule" id="PRU00335"/>
    </source>
</evidence>
<gene>
    <name evidence="7" type="ORF">EAS64_34875</name>
</gene>
<dbReference type="Gene3D" id="1.10.10.60">
    <property type="entry name" value="Homeodomain-like"/>
    <property type="match status" value="1"/>
</dbReference>
<keyword evidence="3" id="KW-0804">Transcription</keyword>
<comment type="caution">
    <text evidence="7">The sequence shown here is derived from an EMBL/GenBank/DDBJ whole genome shotgun (WGS) entry which is preliminary data.</text>
</comment>
<evidence type="ECO:0000259" key="6">
    <source>
        <dbReference type="PROSITE" id="PS50977"/>
    </source>
</evidence>
<dbReference type="InterPro" id="IPR001647">
    <property type="entry name" value="HTH_TetR"/>
</dbReference>
<dbReference type="EMBL" id="RPFW01000008">
    <property type="protein sequence ID" value="TVZ00901.1"/>
    <property type="molecule type" value="Genomic_DNA"/>
</dbReference>
<feature type="region of interest" description="Disordered" evidence="5">
    <location>
        <begin position="1"/>
        <end position="53"/>
    </location>
</feature>
<dbReference type="InterPro" id="IPR009057">
    <property type="entry name" value="Homeodomain-like_sf"/>
</dbReference>
<evidence type="ECO:0000313" key="8">
    <source>
        <dbReference type="Proteomes" id="UP000460272"/>
    </source>
</evidence>
<dbReference type="Pfam" id="PF00440">
    <property type="entry name" value="TetR_N"/>
    <property type="match status" value="1"/>
</dbReference>
<dbReference type="SUPFAM" id="SSF46689">
    <property type="entry name" value="Homeodomain-like"/>
    <property type="match status" value="1"/>
</dbReference>
<keyword evidence="1" id="KW-0805">Transcription regulation</keyword>
<evidence type="ECO:0000256" key="3">
    <source>
        <dbReference type="ARBA" id="ARBA00023163"/>
    </source>
</evidence>
<sequence length="235" mass="25404">MRAGAPGGWDCDVEPDPADHASTSDTAQTGSDGEDTDVKDTARRPGRPRSERAEQAILQATIDAIGERGIDGVHCEDVAARAGVGKATLYRRWPGKEDLLIAAFAAMRRPLPTPRGESAREDLIALLTVVAADADDPRYAQQYALLHGAGERYPRLVARYKERVVEPRRDLVRSVLRHGIETGELRPDADVEVAMLLLTGAVMVRGKHDSSPAAPGFVERAVDELLRGIATQQPS</sequence>
<organism evidence="7 8">
    <name type="scientific">Trebonia kvetii</name>
    <dbReference type="NCBI Taxonomy" id="2480626"/>
    <lineage>
        <taxon>Bacteria</taxon>
        <taxon>Bacillati</taxon>
        <taxon>Actinomycetota</taxon>
        <taxon>Actinomycetes</taxon>
        <taxon>Streptosporangiales</taxon>
        <taxon>Treboniaceae</taxon>
        <taxon>Trebonia</taxon>
    </lineage>
</organism>
<keyword evidence="8" id="KW-1185">Reference proteome</keyword>
<dbReference type="PANTHER" id="PTHR30055:SF148">
    <property type="entry name" value="TETR-FAMILY TRANSCRIPTIONAL REGULATOR"/>
    <property type="match status" value="1"/>
</dbReference>